<dbReference type="OrthoDB" id="430637at2759"/>
<dbReference type="Pfam" id="PF12352">
    <property type="entry name" value="V-SNARE_C"/>
    <property type="match status" value="1"/>
</dbReference>
<dbReference type="GO" id="GO:0015031">
    <property type="term" value="P:protein transport"/>
    <property type="evidence" value="ECO:0007669"/>
    <property type="project" value="UniProtKB-KW"/>
</dbReference>
<evidence type="ECO:0000256" key="9">
    <source>
        <dbReference type="SAM" id="Phobius"/>
    </source>
</evidence>
<reference evidence="10 11" key="1">
    <citation type="submission" date="2020-08" db="EMBL/GenBank/DDBJ databases">
        <authorList>
            <person name="Newling K."/>
            <person name="Davey J."/>
            <person name="Forrester S."/>
        </authorList>
    </citation>
    <scope>NUCLEOTIDE SEQUENCE [LARGE SCALE GENOMIC DNA]</scope>
    <source>
        <strain evidence="11">Crithidia deanei Carvalho (ATCC PRA-265)</strain>
    </source>
</reference>
<evidence type="ECO:0000313" key="11">
    <source>
        <dbReference type="Proteomes" id="UP000515908"/>
    </source>
</evidence>
<evidence type="ECO:0000256" key="3">
    <source>
        <dbReference type="ARBA" id="ARBA00022692"/>
    </source>
</evidence>
<sequence>MFSIPFLSFNKQKRKVHMSSLFSAYEEDFKNTTEEIDNITRTLEDGIKAQEAHTADPTRLYRAPPASGPQSRTQELQAIQQCIAHAKDLINSMQYEALDAGASAATYKTLVEQYRTQIQKVERGMTALKQQCTAADRKDLLAFGGTDNVMGESADADTQAARLVAIKTTEKLQSGTKTLLQAEKYINQSQELGQQSLGNLRTQRETLENIQNTTHDVDGELLEARHIISGMQRTATKHKVYLWSLIALLVFFVVLIIYVKLK</sequence>
<evidence type="ECO:0000256" key="8">
    <source>
        <dbReference type="SAM" id="MobiDB-lite"/>
    </source>
</evidence>
<evidence type="ECO:0000256" key="1">
    <source>
        <dbReference type="ARBA" id="ARBA00004211"/>
    </source>
</evidence>
<keyword evidence="6" id="KW-0175">Coiled coil</keyword>
<dbReference type="GO" id="GO:0005794">
    <property type="term" value="C:Golgi apparatus"/>
    <property type="evidence" value="ECO:0007669"/>
    <property type="project" value="TreeGrafter"/>
</dbReference>
<keyword evidence="5 9" id="KW-1133">Transmembrane helix</keyword>
<dbReference type="Gene3D" id="1.20.5.110">
    <property type="match status" value="1"/>
</dbReference>
<dbReference type="GO" id="GO:0005484">
    <property type="term" value="F:SNAP receptor activity"/>
    <property type="evidence" value="ECO:0007669"/>
    <property type="project" value="TreeGrafter"/>
</dbReference>
<dbReference type="AlphaFoldDB" id="S9VUH7"/>
<feature type="transmembrane region" description="Helical" evidence="9">
    <location>
        <begin position="240"/>
        <end position="259"/>
    </location>
</feature>
<dbReference type="GO" id="GO:0031201">
    <property type="term" value="C:SNARE complex"/>
    <property type="evidence" value="ECO:0007669"/>
    <property type="project" value="TreeGrafter"/>
</dbReference>
<dbReference type="GO" id="GO:0006906">
    <property type="term" value="P:vesicle fusion"/>
    <property type="evidence" value="ECO:0007669"/>
    <property type="project" value="TreeGrafter"/>
</dbReference>
<keyword evidence="2" id="KW-0813">Transport</keyword>
<evidence type="ECO:0000313" key="10">
    <source>
        <dbReference type="EMBL" id="CAD2219450.1"/>
    </source>
</evidence>
<organism evidence="10 11">
    <name type="scientific">Angomonas deanei</name>
    <dbReference type="NCBI Taxonomy" id="59799"/>
    <lineage>
        <taxon>Eukaryota</taxon>
        <taxon>Discoba</taxon>
        <taxon>Euglenozoa</taxon>
        <taxon>Kinetoplastea</taxon>
        <taxon>Metakinetoplastina</taxon>
        <taxon>Trypanosomatida</taxon>
        <taxon>Trypanosomatidae</taxon>
        <taxon>Strigomonadinae</taxon>
        <taxon>Angomonas</taxon>
    </lineage>
</organism>
<dbReference type="SUPFAM" id="SSF58038">
    <property type="entry name" value="SNARE fusion complex"/>
    <property type="match status" value="1"/>
</dbReference>
<dbReference type="PANTHER" id="PTHR21230">
    <property type="entry name" value="VESICLE TRANSPORT V-SNARE PROTEIN VTI1-RELATED"/>
    <property type="match status" value="1"/>
</dbReference>
<name>S9VUH7_9TRYP</name>
<proteinExistence type="predicted"/>
<dbReference type="InterPro" id="IPR038407">
    <property type="entry name" value="v-SNARE_N_sf"/>
</dbReference>
<dbReference type="Gene3D" id="1.20.58.400">
    <property type="entry name" value="t-snare proteins"/>
    <property type="match status" value="1"/>
</dbReference>
<comment type="subcellular location">
    <subcellularLocation>
        <location evidence="1">Membrane</location>
        <topology evidence="1">Single-pass type IV membrane protein</topology>
    </subcellularLocation>
</comment>
<dbReference type="GO" id="GO:0012507">
    <property type="term" value="C:ER to Golgi transport vesicle membrane"/>
    <property type="evidence" value="ECO:0007669"/>
    <property type="project" value="TreeGrafter"/>
</dbReference>
<gene>
    <name evidence="10" type="ORF">ADEAN_000695500</name>
</gene>
<dbReference type="PANTHER" id="PTHR21230:SF26">
    <property type="entry name" value="VESICLE TRANSPORT THROUGH INTERACTION WITH T-SNARES HOMOLOG 1A"/>
    <property type="match status" value="1"/>
</dbReference>
<evidence type="ECO:0000256" key="6">
    <source>
        <dbReference type="ARBA" id="ARBA00023054"/>
    </source>
</evidence>
<dbReference type="GO" id="GO:0000149">
    <property type="term" value="F:SNARE binding"/>
    <property type="evidence" value="ECO:0007669"/>
    <property type="project" value="TreeGrafter"/>
</dbReference>
<evidence type="ECO:0000256" key="2">
    <source>
        <dbReference type="ARBA" id="ARBA00022448"/>
    </source>
</evidence>
<evidence type="ECO:0000256" key="4">
    <source>
        <dbReference type="ARBA" id="ARBA00022927"/>
    </source>
</evidence>
<dbReference type="GO" id="GO:0005789">
    <property type="term" value="C:endoplasmic reticulum membrane"/>
    <property type="evidence" value="ECO:0007669"/>
    <property type="project" value="TreeGrafter"/>
</dbReference>
<dbReference type="Proteomes" id="UP000515908">
    <property type="component" value="Chromosome 14"/>
</dbReference>
<accession>S9VUH7</accession>
<keyword evidence="11" id="KW-1185">Reference proteome</keyword>
<dbReference type="EMBL" id="LR877158">
    <property type="protein sequence ID" value="CAD2219450.1"/>
    <property type="molecule type" value="Genomic_DNA"/>
</dbReference>
<keyword evidence="4" id="KW-0653">Protein transport</keyword>
<dbReference type="GO" id="GO:0031902">
    <property type="term" value="C:late endosome membrane"/>
    <property type="evidence" value="ECO:0007669"/>
    <property type="project" value="TreeGrafter"/>
</dbReference>
<evidence type="ECO:0000256" key="5">
    <source>
        <dbReference type="ARBA" id="ARBA00022989"/>
    </source>
</evidence>
<keyword evidence="7 9" id="KW-0472">Membrane</keyword>
<feature type="region of interest" description="Disordered" evidence="8">
    <location>
        <begin position="51"/>
        <end position="70"/>
    </location>
</feature>
<evidence type="ECO:0000256" key="7">
    <source>
        <dbReference type="ARBA" id="ARBA00023136"/>
    </source>
</evidence>
<protein>
    <submittedName>
        <fullName evidence="10">Vesicle transport v-SNARE protein N-terminus/Snare region anchored in the vesicle membrane C-terminus/Sec20, putative</fullName>
    </submittedName>
</protein>
<keyword evidence="3 9" id="KW-0812">Transmembrane</keyword>
<dbReference type="VEuPathDB" id="TriTrypDB:ADEAN_000695500"/>